<name>A0ABX0V2G6_9HYPH</name>
<evidence type="ECO:0000313" key="2">
    <source>
        <dbReference type="Proteomes" id="UP001429580"/>
    </source>
</evidence>
<reference evidence="1 2" key="1">
    <citation type="submission" date="2020-03" db="EMBL/GenBank/DDBJ databases">
        <title>Genomic Encyclopedia of Type Strains, Phase IV (KMG-IV): sequencing the most valuable type-strain genomes for metagenomic binning, comparative biology and taxonomic classification.</title>
        <authorList>
            <person name="Goeker M."/>
        </authorList>
    </citation>
    <scope>NUCLEOTIDE SEQUENCE [LARGE SCALE GENOMIC DNA]</scope>
    <source>
        <strain evidence="1 2">DSM 103870</strain>
    </source>
</reference>
<evidence type="ECO:0000313" key="1">
    <source>
        <dbReference type="EMBL" id="NIJ59341.1"/>
    </source>
</evidence>
<dbReference type="RefSeq" id="WP_166954554.1">
    <property type="nucleotide sequence ID" value="NZ_JBHUIE010000006.1"/>
</dbReference>
<keyword evidence="2" id="KW-1185">Reference proteome</keyword>
<gene>
    <name evidence="1" type="ORF">FHS82_003196</name>
</gene>
<proteinExistence type="predicted"/>
<accession>A0ABX0V2G6</accession>
<organism evidence="1 2">
    <name type="scientific">Pseudochelatococcus lubricantis</name>
    <dbReference type="NCBI Taxonomy" id="1538102"/>
    <lineage>
        <taxon>Bacteria</taxon>
        <taxon>Pseudomonadati</taxon>
        <taxon>Pseudomonadota</taxon>
        <taxon>Alphaproteobacteria</taxon>
        <taxon>Hyphomicrobiales</taxon>
        <taxon>Chelatococcaceae</taxon>
        <taxon>Pseudochelatococcus</taxon>
    </lineage>
</organism>
<protein>
    <submittedName>
        <fullName evidence="1">Uncharacterized protein</fullName>
    </submittedName>
</protein>
<dbReference type="EMBL" id="JAASQI010000008">
    <property type="protein sequence ID" value="NIJ59341.1"/>
    <property type="molecule type" value="Genomic_DNA"/>
</dbReference>
<sequence length="57" mass="6066">MNVSCPAASGPDSGKALIPGRIIVLSGRGDFPRIVIPSYPFVFTAYFPEGGIRFPEP</sequence>
<comment type="caution">
    <text evidence="1">The sequence shown here is derived from an EMBL/GenBank/DDBJ whole genome shotgun (WGS) entry which is preliminary data.</text>
</comment>
<dbReference type="Proteomes" id="UP001429580">
    <property type="component" value="Unassembled WGS sequence"/>
</dbReference>